<organism evidence="2 3">
    <name type="scientific">Daejeonella rubra</name>
    <dbReference type="NCBI Taxonomy" id="990371"/>
    <lineage>
        <taxon>Bacteria</taxon>
        <taxon>Pseudomonadati</taxon>
        <taxon>Bacteroidota</taxon>
        <taxon>Sphingobacteriia</taxon>
        <taxon>Sphingobacteriales</taxon>
        <taxon>Sphingobacteriaceae</taxon>
        <taxon>Daejeonella</taxon>
    </lineage>
</organism>
<evidence type="ECO:0000313" key="2">
    <source>
        <dbReference type="EMBL" id="SDM13830.1"/>
    </source>
</evidence>
<reference evidence="3" key="1">
    <citation type="submission" date="2016-10" db="EMBL/GenBank/DDBJ databases">
        <authorList>
            <person name="Varghese N."/>
            <person name="Submissions S."/>
        </authorList>
    </citation>
    <scope>NUCLEOTIDE SEQUENCE [LARGE SCALE GENOMIC DNA]</scope>
    <source>
        <strain evidence="3">DSM 24536</strain>
    </source>
</reference>
<dbReference type="STRING" id="990371.SAMN05421813_106176"/>
<dbReference type="InterPro" id="IPR001387">
    <property type="entry name" value="Cro/C1-type_HTH"/>
</dbReference>
<protein>
    <submittedName>
        <fullName evidence="2">Cro/C1-type HTH DNA-binding domain-containing protein</fullName>
    </submittedName>
</protein>
<dbReference type="OrthoDB" id="981159at2"/>
<proteinExistence type="predicted"/>
<dbReference type="Pfam" id="PF01381">
    <property type="entry name" value="HTH_3"/>
    <property type="match status" value="1"/>
</dbReference>
<sequence length="106" mass="12729">MNNGEIVEHVIRRNNISISELSRRLRVSRRSIYNWFTQKNLSFDIILQIGEVLDYDFSSDFPDKLNGRRSNPVQGYQPDIHMNDFQNSANYWRNKYINLLEKYNEV</sequence>
<dbReference type="AlphaFoldDB" id="A0A1G9QSL4"/>
<dbReference type="GO" id="GO:0003677">
    <property type="term" value="F:DNA binding"/>
    <property type="evidence" value="ECO:0007669"/>
    <property type="project" value="UniProtKB-KW"/>
</dbReference>
<keyword evidence="2" id="KW-0238">DNA-binding</keyword>
<keyword evidence="3" id="KW-1185">Reference proteome</keyword>
<evidence type="ECO:0000313" key="3">
    <source>
        <dbReference type="Proteomes" id="UP000199226"/>
    </source>
</evidence>
<gene>
    <name evidence="2" type="ORF">SAMN05421813_106176</name>
</gene>
<dbReference type="RefSeq" id="WP_090702272.1">
    <property type="nucleotide sequence ID" value="NZ_FNHH01000006.1"/>
</dbReference>
<dbReference type="PROSITE" id="PS50943">
    <property type="entry name" value="HTH_CROC1"/>
    <property type="match status" value="1"/>
</dbReference>
<feature type="domain" description="HTH cro/C1-type" evidence="1">
    <location>
        <begin position="13"/>
        <end position="61"/>
    </location>
</feature>
<dbReference type="SUPFAM" id="SSF47413">
    <property type="entry name" value="lambda repressor-like DNA-binding domains"/>
    <property type="match status" value="1"/>
</dbReference>
<dbReference type="Proteomes" id="UP000199226">
    <property type="component" value="Unassembled WGS sequence"/>
</dbReference>
<evidence type="ECO:0000259" key="1">
    <source>
        <dbReference type="PROSITE" id="PS50943"/>
    </source>
</evidence>
<dbReference type="EMBL" id="FNHH01000006">
    <property type="protein sequence ID" value="SDM13830.1"/>
    <property type="molecule type" value="Genomic_DNA"/>
</dbReference>
<dbReference type="Gene3D" id="1.10.260.40">
    <property type="entry name" value="lambda repressor-like DNA-binding domains"/>
    <property type="match status" value="1"/>
</dbReference>
<accession>A0A1G9QSL4</accession>
<name>A0A1G9QSL4_9SPHI</name>
<dbReference type="InterPro" id="IPR010982">
    <property type="entry name" value="Lambda_DNA-bd_dom_sf"/>
</dbReference>